<feature type="domain" description="RNA polymerase sigma-70" evidence="6">
    <location>
        <begin position="54"/>
        <end position="67"/>
    </location>
</feature>
<dbReference type="Pfam" id="PF04542">
    <property type="entry name" value="Sigma70_r2"/>
    <property type="match status" value="1"/>
</dbReference>
<protein>
    <submittedName>
        <fullName evidence="7">RNA polymerase sporulation sigma factor SigK</fullName>
    </submittedName>
</protein>
<evidence type="ECO:0000256" key="4">
    <source>
        <dbReference type="ARBA" id="ARBA00023125"/>
    </source>
</evidence>
<dbReference type="Pfam" id="PF04545">
    <property type="entry name" value="Sigma70_r4"/>
    <property type="match status" value="1"/>
</dbReference>
<keyword evidence="4" id="KW-0238">DNA-binding</keyword>
<dbReference type="Gene3D" id="1.10.10.10">
    <property type="entry name" value="Winged helix-like DNA-binding domain superfamily/Winged helix DNA-binding domain"/>
    <property type="match status" value="1"/>
</dbReference>
<organism evidence="7 8">
    <name type="scientific">Eubacterium album</name>
    <dbReference type="NCBI Taxonomy" id="2978477"/>
    <lineage>
        <taxon>Bacteria</taxon>
        <taxon>Bacillati</taxon>
        <taxon>Bacillota</taxon>
        <taxon>Clostridia</taxon>
        <taxon>Eubacteriales</taxon>
        <taxon>Eubacteriaceae</taxon>
        <taxon>Eubacterium</taxon>
    </lineage>
</organism>
<dbReference type="InterPro" id="IPR013324">
    <property type="entry name" value="RNA_pol_sigma_r3/r4-like"/>
</dbReference>
<dbReference type="InterPro" id="IPR014284">
    <property type="entry name" value="RNA_pol_sigma-70_dom"/>
</dbReference>
<dbReference type="PRINTS" id="PR00046">
    <property type="entry name" value="SIGMA70FCT"/>
</dbReference>
<dbReference type="NCBIfam" id="NF004471">
    <property type="entry name" value="PRK05803.1"/>
    <property type="match status" value="1"/>
</dbReference>
<evidence type="ECO:0000256" key="5">
    <source>
        <dbReference type="ARBA" id="ARBA00023163"/>
    </source>
</evidence>
<dbReference type="PANTHER" id="PTHR30376:SF3">
    <property type="entry name" value="RNA POLYMERASE SIGMA FACTOR RPOH"/>
    <property type="match status" value="1"/>
</dbReference>
<evidence type="ECO:0000259" key="6">
    <source>
        <dbReference type="PROSITE" id="PS00715"/>
    </source>
</evidence>
<accession>A0ABT2LZB8</accession>
<evidence type="ECO:0000313" key="7">
    <source>
        <dbReference type="EMBL" id="MCT7398614.1"/>
    </source>
</evidence>
<dbReference type="PANTHER" id="PTHR30376">
    <property type="entry name" value="SIGMA FACTOR RPOH HEAT SHOCK RELATED"/>
    <property type="match status" value="1"/>
</dbReference>
<dbReference type="NCBIfam" id="TIGR02937">
    <property type="entry name" value="sigma70-ECF"/>
    <property type="match status" value="1"/>
</dbReference>
<dbReference type="InterPro" id="IPR050813">
    <property type="entry name" value="Sigma-70_Factor"/>
</dbReference>
<keyword evidence="8" id="KW-1185">Reference proteome</keyword>
<gene>
    <name evidence="7" type="primary">sigK</name>
    <name evidence="7" type="ORF">N5B56_05865</name>
</gene>
<keyword evidence="5" id="KW-0804">Transcription</keyword>
<dbReference type="CDD" id="cd06171">
    <property type="entry name" value="Sigma70_r4"/>
    <property type="match status" value="1"/>
</dbReference>
<dbReference type="SUPFAM" id="SSF88659">
    <property type="entry name" value="Sigma3 and sigma4 domains of RNA polymerase sigma factors"/>
    <property type="match status" value="1"/>
</dbReference>
<evidence type="ECO:0000256" key="3">
    <source>
        <dbReference type="ARBA" id="ARBA00023082"/>
    </source>
</evidence>
<dbReference type="PROSITE" id="PS00715">
    <property type="entry name" value="SIGMA70_1"/>
    <property type="match status" value="1"/>
</dbReference>
<dbReference type="InterPro" id="IPR007627">
    <property type="entry name" value="RNA_pol_sigma70_r2"/>
</dbReference>
<dbReference type="Proteomes" id="UP001431199">
    <property type="component" value="Unassembled WGS sequence"/>
</dbReference>
<evidence type="ECO:0000256" key="1">
    <source>
        <dbReference type="ARBA" id="ARBA00007788"/>
    </source>
</evidence>
<comment type="similarity">
    <text evidence="1">Belongs to the sigma-70 factor family.</text>
</comment>
<keyword evidence="3" id="KW-0731">Sigma factor</keyword>
<dbReference type="InterPro" id="IPR000943">
    <property type="entry name" value="RNA_pol_sigma70"/>
</dbReference>
<evidence type="ECO:0000313" key="8">
    <source>
        <dbReference type="Proteomes" id="UP001431199"/>
    </source>
</evidence>
<reference evidence="7" key="1">
    <citation type="submission" date="2022-09" db="EMBL/GenBank/DDBJ databases">
        <title>Eubacterium sp. LFL-14 isolated from human feces.</title>
        <authorList>
            <person name="Liu F."/>
        </authorList>
    </citation>
    <scope>NUCLEOTIDE SEQUENCE</scope>
    <source>
        <strain evidence="7">LFL-14</strain>
    </source>
</reference>
<dbReference type="RefSeq" id="WP_022089222.1">
    <property type="nucleotide sequence ID" value="NZ_JAODBU010000005.1"/>
</dbReference>
<evidence type="ECO:0000256" key="2">
    <source>
        <dbReference type="ARBA" id="ARBA00023015"/>
    </source>
</evidence>
<dbReference type="SUPFAM" id="SSF88946">
    <property type="entry name" value="Sigma2 domain of RNA polymerase sigma factors"/>
    <property type="match status" value="1"/>
</dbReference>
<sequence>MKTFKEPLTPKEEKKYLERYAQGDKLAKDILIESNLRLVAHVAKKYSGERDNEDLISIGIIGLIKAINSFDINKGNRLGTYAAKCIENEMLMMFRNEKKRSRDVSLNEPIGTDKEGNTICLIDVVESDNEDVISNMERQENVEMIRDIVENKLTKREREIIERRYGMNGRESETQKIIGMDLNISRSYVSRIEKRALEKIKSTIDYSYKM</sequence>
<dbReference type="Gene3D" id="1.20.120.1810">
    <property type="match status" value="1"/>
</dbReference>
<keyword evidence="2" id="KW-0805">Transcription regulation</keyword>
<dbReference type="PIRSF" id="PIRSF000770">
    <property type="entry name" value="RNA_pol_sigma-SigE/K"/>
    <property type="match status" value="1"/>
</dbReference>
<proteinExistence type="inferred from homology"/>
<dbReference type="InterPro" id="IPR013325">
    <property type="entry name" value="RNA_pol_sigma_r2"/>
</dbReference>
<dbReference type="InterPro" id="IPR036388">
    <property type="entry name" value="WH-like_DNA-bd_sf"/>
</dbReference>
<dbReference type="InterPro" id="IPR007630">
    <property type="entry name" value="RNA_pol_sigma70_r4"/>
</dbReference>
<name>A0ABT2LZB8_9FIRM</name>
<comment type="caution">
    <text evidence="7">The sequence shown here is derived from an EMBL/GenBank/DDBJ whole genome shotgun (WGS) entry which is preliminary data.</text>
</comment>
<dbReference type="EMBL" id="JAODBU010000005">
    <property type="protein sequence ID" value="MCT7398614.1"/>
    <property type="molecule type" value="Genomic_DNA"/>
</dbReference>